<organism evidence="4 5">
    <name type="scientific">Promicromonospora umidemergens</name>
    <dbReference type="NCBI Taxonomy" id="629679"/>
    <lineage>
        <taxon>Bacteria</taxon>
        <taxon>Bacillati</taxon>
        <taxon>Actinomycetota</taxon>
        <taxon>Actinomycetes</taxon>
        <taxon>Micrococcales</taxon>
        <taxon>Promicromonosporaceae</taxon>
        <taxon>Promicromonospora</taxon>
    </lineage>
</organism>
<comment type="catalytic activity">
    <reaction evidence="2">
        <text>urea + 2 H2O + H(+) = hydrogencarbonate + 2 NH4(+)</text>
        <dbReference type="Rhea" id="RHEA:20557"/>
        <dbReference type="ChEBI" id="CHEBI:15377"/>
        <dbReference type="ChEBI" id="CHEBI:15378"/>
        <dbReference type="ChEBI" id="CHEBI:16199"/>
        <dbReference type="ChEBI" id="CHEBI:17544"/>
        <dbReference type="ChEBI" id="CHEBI:28938"/>
        <dbReference type="EC" id="3.5.1.5"/>
    </reaction>
</comment>
<evidence type="ECO:0000313" key="4">
    <source>
        <dbReference type="EMBL" id="GAA4709556.1"/>
    </source>
</evidence>
<dbReference type="NCBIfam" id="TIGR00192">
    <property type="entry name" value="urease_beta"/>
    <property type="match status" value="1"/>
</dbReference>
<proteinExistence type="predicted"/>
<keyword evidence="1" id="KW-0378">Hydrolase</keyword>
<dbReference type="InterPro" id="IPR050069">
    <property type="entry name" value="Urease_subunit"/>
</dbReference>
<keyword evidence="5" id="KW-1185">Reference proteome</keyword>
<evidence type="ECO:0000313" key="5">
    <source>
        <dbReference type="Proteomes" id="UP001500843"/>
    </source>
</evidence>
<dbReference type="CDD" id="cd00407">
    <property type="entry name" value="Urease_beta"/>
    <property type="match status" value="1"/>
</dbReference>
<feature type="region of interest" description="Disordered" evidence="3">
    <location>
        <begin position="1"/>
        <end position="79"/>
    </location>
</feature>
<evidence type="ECO:0000256" key="3">
    <source>
        <dbReference type="SAM" id="MobiDB-lite"/>
    </source>
</evidence>
<gene>
    <name evidence="4" type="ORF">GCM10023198_35410</name>
</gene>
<feature type="compositionally biased region" description="Basic and acidic residues" evidence="3">
    <location>
        <begin position="55"/>
        <end position="79"/>
    </location>
</feature>
<sequence>MTDRSGNPFANPQLDPGRRPTRQQHASDDPGRDYPTDDSDSAAPSRSSGPSGPSEPRRAGTGERQAARRQSDRLLRDADPLIPGEILHAKDDVPINVGMPVTTIRVENTADRPIQVGSHFHFAEVNAALQLDRQAAWGQRLNVVSGGSVRFEPGAAEEVQLVPIRGRRIVRGLRGLCGGSLDA</sequence>
<feature type="compositionally biased region" description="Low complexity" evidence="3">
    <location>
        <begin position="41"/>
        <end position="54"/>
    </location>
</feature>
<feature type="compositionally biased region" description="Polar residues" evidence="3">
    <location>
        <begin position="1"/>
        <end position="10"/>
    </location>
</feature>
<dbReference type="Gene3D" id="2.10.150.10">
    <property type="entry name" value="Urease, beta subunit"/>
    <property type="match status" value="1"/>
</dbReference>
<evidence type="ECO:0000256" key="2">
    <source>
        <dbReference type="ARBA" id="ARBA00047778"/>
    </source>
</evidence>
<evidence type="ECO:0000256" key="1">
    <source>
        <dbReference type="ARBA" id="ARBA00022801"/>
    </source>
</evidence>
<dbReference type="SUPFAM" id="SSF51278">
    <property type="entry name" value="Urease, beta-subunit"/>
    <property type="match status" value="1"/>
</dbReference>
<feature type="compositionally biased region" description="Basic and acidic residues" evidence="3">
    <location>
        <begin position="25"/>
        <end position="35"/>
    </location>
</feature>
<dbReference type="PANTHER" id="PTHR33569:SF1">
    <property type="entry name" value="UREASE"/>
    <property type="match status" value="1"/>
</dbReference>
<dbReference type="RefSeq" id="WP_253868347.1">
    <property type="nucleotide sequence ID" value="NZ_BAABHM010000016.1"/>
</dbReference>
<dbReference type="NCBIfam" id="NF009682">
    <property type="entry name" value="PRK13203.1"/>
    <property type="match status" value="1"/>
</dbReference>
<reference evidence="5" key="1">
    <citation type="journal article" date="2019" name="Int. J. Syst. Evol. Microbiol.">
        <title>The Global Catalogue of Microorganisms (GCM) 10K type strain sequencing project: providing services to taxonomists for standard genome sequencing and annotation.</title>
        <authorList>
            <consortium name="The Broad Institute Genomics Platform"/>
            <consortium name="The Broad Institute Genome Sequencing Center for Infectious Disease"/>
            <person name="Wu L."/>
            <person name="Ma J."/>
        </authorList>
    </citation>
    <scope>NUCLEOTIDE SEQUENCE [LARGE SCALE GENOMIC DNA]</scope>
    <source>
        <strain evidence="5">JCM 17975</strain>
    </source>
</reference>
<dbReference type="EMBL" id="BAABHM010000016">
    <property type="protein sequence ID" value="GAA4709556.1"/>
    <property type="molecule type" value="Genomic_DNA"/>
</dbReference>
<dbReference type="Proteomes" id="UP001500843">
    <property type="component" value="Unassembled WGS sequence"/>
</dbReference>
<name>A0ABP8XJR6_9MICO</name>
<dbReference type="InterPro" id="IPR002019">
    <property type="entry name" value="Urease_beta-like"/>
</dbReference>
<protein>
    <submittedName>
        <fullName evidence="4">Urease subunit beta</fullName>
    </submittedName>
</protein>
<dbReference type="PANTHER" id="PTHR33569">
    <property type="entry name" value="UREASE"/>
    <property type="match status" value="1"/>
</dbReference>
<accession>A0ABP8XJR6</accession>
<dbReference type="Pfam" id="PF00699">
    <property type="entry name" value="Urease_beta"/>
    <property type="match status" value="1"/>
</dbReference>
<comment type="caution">
    <text evidence="4">The sequence shown here is derived from an EMBL/GenBank/DDBJ whole genome shotgun (WGS) entry which is preliminary data.</text>
</comment>
<dbReference type="InterPro" id="IPR036461">
    <property type="entry name" value="Urease_betasu_sf"/>
</dbReference>